<evidence type="ECO:0008006" key="6">
    <source>
        <dbReference type="Google" id="ProtNLM"/>
    </source>
</evidence>
<keyword evidence="5" id="KW-1185">Reference proteome</keyword>
<feature type="region of interest" description="Disordered" evidence="3">
    <location>
        <begin position="234"/>
        <end position="621"/>
    </location>
</feature>
<gene>
    <name evidence="4" type="ORF">G5714_018947</name>
</gene>
<feature type="compositionally biased region" description="Low complexity" evidence="3">
    <location>
        <begin position="823"/>
        <end position="850"/>
    </location>
</feature>
<feature type="compositionally biased region" description="Basic and acidic residues" evidence="3">
    <location>
        <begin position="36"/>
        <end position="49"/>
    </location>
</feature>
<dbReference type="PANTHER" id="PTHR15268:SF16">
    <property type="entry name" value="THYROID HORMONE RECEPTOR-ASSOCIATED PROTEIN 3"/>
    <property type="match status" value="1"/>
</dbReference>
<keyword evidence="2" id="KW-0175">Coiled coil</keyword>
<feature type="compositionally biased region" description="Basic and acidic residues" evidence="3">
    <location>
        <begin position="940"/>
        <end position="958"/>
    </location>
</feature>
<feature type="compositionally biased region" description="Basic and acidic residues" evidence="3">
    <location>
        <begin position="1057"/>
        <end position="1068"/>
    </location>
</feature>
<feature type="region of interest" description="Disordered" evidence="3">
    <location>
        <begin position="1159"/>
        <end position="1221"/>
    </location>
</feature>
<feature type="compositionally biased region" description="Low complexity" evidence="3">
    <location>
        <begin position="1184"/>
        <end position="1194"/>
    </location>
</feature>
<dbReference type="PANTHER" id="PTHR15268">
    <property type="entry name" value="THRAP3/BCLAF1"/>
    <property type="match status" value="1"/>
</dbReference>
<feature type="compositionally biased region" description="Low complexity" evidence="3">
    <location>
        <begin position="416"/>
        <end position="450"/>
    </location>
</feature>
<protein>
    <recommendedName>
        <fullName evidence="6">Thyroid hormone receptor-associated protein 3</fullName>
    </recommendedName>
</protein>
<feature type="coiled-coil region" evidence="2">
    <location>
        <begin position="127"/>
        <end position="176"/>
    </location>
</feature>
<dbReference type="GO" id="GO:0003712">
    <property type="term" value="F:transcription coregulator activity"/>
    <property type="evidence" value="ECO:0007669"/>
    <property type="project" value="TreeGrafter"/>
</dbReference>
<feature type="compositionally biased region" description="Low complexity" evidence="3">
    <location>
        <begin position="1014"/>
        <end position="1027"/>
    </location>
</feature>
<feature type="region of interest" description="Disordered" evidence="3">
    <location>
        <begin position="742"/>
        <end position="1045"/>
    </location>
</feature>
<dbReference type="Pfam" id="PF15440">
    <property type="entry name" value="THRAP3_BCLAF1"/>
    <property type="match status" value="1"/>
</dbReference>
<feature type="compositionally biased region" description="Basic and acidic residues" evidence="3">
    <location>
        <begin position="1114"/>
        <end position="1133"/>
    </location>
</feature>
<feature type="compositionally biased region" description="Basic and acidic residues" evidence="3">
    <location>
        <begin position="1"/>
        <end position="19"/>
    </location>
</feature>
<evidence type="ECO:0000313" key="4">
    <source>
        <dbReference type="EMBL" id="KAF4100751.1"/>
    </source>
</evidence>
<feature type="compositionally biased region" description="Polar residues" evidence="3">
    <location>
        <begin position="270"/>
        <end position="287"/>
    </location>
</feature>
<feature type="compositionally biased region" description="Polar residues" evidence="3">
    <location>
        <begin position="234"/>
        <end position="252"/>
    </location>
</feature>
<sequence length="1610" mass="181863">MNKMENKALESSFEEKLTLSDKVLTSPPGTSGTLQKETELDSEILKADDTTVTDSSFITDPPSKTEPIKSRPSTPGSSPNPPTKKDGVSSEQRQKQAKKRREERAKYLAAKKAQWLEKEEKARRLRESQLEERRRKLEEQRLKAEKRRALLEEKQRQKLEKNKERYESAIKRSTKKTWAEIRQQRWSWAGGLNQTSRRETRSLRLSPWESRIVERLMTPTLSFLARSRSVATLQNSSDPHQCSRSASVSPLTPCSHHHPHQHSAERWRVSASTPDITQRQQRRNSTPFEKKKKEKKDKERENEKEKSALSKGKVEKKRQSQSITRTKTEASPNIRAKNRASSPATPRSRPLSPNPVVSPKPPSSAGRAPPGTKTRPKRAQTPARVQAPAVAAVAMETKEPDPPKDTKTAPSVPDITISSAPATPLTPSAPITLAPQTPEAANAAATPSQSLSPEPGPPIAKPTAGTNDPEEAARVLAEKRRQAREQREREEQERREQEQKSRALREEHARREEEERRRREEEARFMAEQQRLQEEKEAQERARAEQEENLRLQRQREEAETKAREEAERQRIEREKHFQKEEQERLERKKRLEEIMKRTRKSDAGGQKDVKAPAQVNGRVSDSVIQKNPSETLHSGATNFNQSQGDMKMSSVSWDAAPLVNGIQPTKHQNGLSSNGEAADFEEIIKLSNHSGSGNGGQGQPADPIMAFEGGEPFMMKAGPMKPQHVAEVLLFLRRVRAAPQPVSSCLSHLTSPSDTVNIKMSKPPNSASRSRSRSRTRSRSYTRSHSRSRSRSRSRKRRYSSRSRSRSHSRERNYPSRDYQSNRGYNRGFRGYRRPFQYRGRGRGYFPRGNYHRGGSNYGYRSNNWHGHRDHQQQQYDHSYSPRRGRSRSHTPRKRSASRSRSRHSDRSSSVRSRHSSSSSRSSSPRRRNSSVGRLHSKDRKERGSPSESKGTSKESSKPTGSTPEEASSKWEGLTDYDASPKRKAASSGGPSEIKVSISGAGNGGALWRSIGPASKSPPAKTSSATGFGFFSKDDPKTEDKSASISTAFKKFLAEKKKPLSDRDNGRGETLSLGDADSEKSGSKLRAGFDVSDSGYDGSKTDKGLPFLDAEEEYRQEMNRKTEEESKYKDKTIVTMRGLTEERFGKWDDVEEELDEELYRSRKHASKKEEKAAKKKEKKKSRISPSSPSPSRVSENRSRPLFPAAREASPPAKSSAKKDPQFNFSIKAFTEDGESSTGGLAKERRLSRDLVHPGKKDHEEFHSIFQHIQSAQLRRSPSELFAQHIVTIVHHIKAQHFQSSGLTLNERFGIYQRKAAEMEMMKQRKSPEIHRRIDVSPSAFKKHSHLFEDFEESGYKDHGKRHEGDSLDLRLAIERRKKDPKREGGKSSADSRTPSHELSPDRSSKHKKSKKSKKKRERSPSSSSSSSSSPSARPSGVKGLSGTHGSWPRDYEGHMDRGYERGRGGYDRGGYDRGHGGYDRGFPRMRGRGWNRGNYPGNNNNNNNPPPNIGGPSRPPDEEWDPEYTPKSRKYFQHDDRDKEGEMKWVDTRGRGRGNYPRGRGTFVVRKSGGSPKWTHDMFQGNAEEGDMGDGGAEHKDDDKSGENTASKP</sequence>
<dbReference type="GO" id="GO:0015630">
    <property type="term" value="C:microtubule cytoskeleton"/>
    <property type="evidence" value="ECO:0007669"/>
    <property type="project" value="InterPro"/>
</dbReference>
<feature type="compositionally biased region" description="Basic and acidic residues" evidence="3">
    <location>
        <begin position="1355"/>
        <end position="1386"/>
    </location>
</feature>
<feature type="compositionally biased region" description="Basic residues" evidence="3">
    <location>
        <begin position="771"/>
        <end position="808"/>
    </location>
</feature>
<feature type="compositionally biased region" description="Pro residues" evidence="3">
    <location>
        <begin position="352"/>
        <end position="362"/>
    </location>
</feature>
<dbReference type="GO" id="GO:0016592">
    <property type="term" value="C:mediator complex"/>
    <property type="evidence" value="ECO:0007669"/>
    <property type="project" value="TreeGrafter"/>
</dbReference>
<dbReference type="EMBL" id="JAAMOB010000019">
    <property type="protein sequence ID" value="KAF4100751.1"/>
    <property type="molecule type" value="Genomic_DNA"/>
</dbReference>
<organism evidence="4 5">
    <name type="scientific">Onychostoma macrolepis</name>
    <dbReference type="NCBI Taxonomy" id="369639"/>
    <lineage>
        <taxon>Eukaryota</taxon>
        <taxon>Metazoa</taxon>
        <taxon>Chordata</taxon>
        <taxon>Craniata</taxon>
        <taxon>Vertebrata</taxon>
        <taxon>Euteleostomi</taxon>
        <taxon>Actinopterygii</taxon>
        <taxon>Neopterygii</taxon>
        <taxon>Teleostei</taxon>
        <taxon>Ostariophysi</taxon>
        <taxon>Cypriniformes</taxon>
        <taxon>Cyprinidae</taxon>
        <taxon>Acrossocheilinae</taxon>
        <taxon>Onychostoma</taxon>
    </lineage>
</organism>
<feature type="compositionally biased region" description="Basic residues" evidence="3">
    <location>
        <begin position="882"/>
        <end position="903"/>
    </location>
</feature>
<proteinExistence type="inferred from homology"/>
<feature type="compositionally biased region" description="Basic residues" evidence="3">
    <location>
        <begin position="1174"/>
        <end position="1183"/>
    </location>
</feature>
<feature type="compositionally biased region" description="Low complexity" evidence="3">
    <location>
        <begin position="379"/>
        <end position="394"/>
    </location>
</feature>
<feature type="compositionally biased region" description="Polar residues" evidence="3">
    <location>
        <begin position="742"/>
        <end position="768"/>
    </location>
</feature>
<name>A0A7J6C115_9TELE</name>
<feature type="compositionally biased region" description="Low complexity" evidence="3">
    <location>
        <begin position="911"/>
        <end position="924"/>
    </location>
</feature>
<feature type="region of interest" description="Disordered" evidence="3">
    <location>
        <begin position="1355"/>
        <end position="1610"/>
    </location>
</feature>
<dbReference type="InterPro" id="IPR008604">
    <property type="entry name" value="MAP7_fam"/>
</dbReference>
<feature type="compositionally biased region" description="Basic and acidic residues" evidence="3">
    <location>
        <begin position="471"/>
        <end position="611"/>
    </location>
</feature>
<dbReference type="GO" id="GO:0000226">
    <property type="term" value="P:microtubule cytoskeleton organization"/>
    <property type="evidence" value="ECO:0007669"/>
    <property type="project" value="InterPro"/>
</dbReference>
<feature type="compositionally biased region" description="Basic residues" evidence="3">
    <location>
        <begin position="1405"/>
        <end position="1418"/>
    </location>
</feature>
<evidence type="ECO:0000313" key="5">
    <source>
        <dbReference type="Proteomes" id="UP000579812"/>
    </source>
</evidence>
<feature type="compositionally biased region" description="Polar residues" evidence="3">
    <location>
        <begin position="320"/>
        <end position="331"/>
    </location>
</feature>
<feature type="compositionally biased region" description="Basic and acidic residues" evidence="3">
    <location>
        <begin position="1448"/>
        <end position="1483"/>
    </location>
</feature>
<dbReference type="Proteomes" id="UP000579812">
    <property type="component" value="Unassembled WGS sequence"/>
</dbReference>
<feature type="compositionally biased region" description="Basic and acidic residues" evidence="3">
    <location>
        <begin position="288"/>
        <end position="308"/>
    </location>
</feature>
<feature type="compositionally biased region" description="Low complexity" evidence="3">
    <location>
        <begin position="1492"/>
        <end position="1504"/>
    </location>
</feature>
<reference evidence="4 5" key="1">
    <citation type="submission" date="2020-04" db="EMBL/GenBank/DDBJ databases">
        <title>Chromosome-level genome assembly of a cyprinid fish Onychostoma macrolepis by integration of Nanopore Sequencing, Bionano and Hi-C technology.</title>
        <authorList>
            <person name="Wang D."/>
        </authorList>
    </citation>
    <scope>NUCLEOTIDE SEQUENCE [LARGE SCALE GENOMIC DNA]</scope>
    <source>
        <strain evidence="4">SWU-2019</strain>
        <tissue evidence="4">Muscle</tissue>
    </source>
</reference>
<evidence type="ECO:0000256" key="3">
    <source>
        <dbReference type="SAM" id="MobiDB-lite"/>
    </source>
</evidence>
<feature type="compositionally biased region" description="Basic and acidic residues" evidence="3">
    <location>
        <begin position="1033"/>
        <end position="1043"/>
    </location>
</feature>
<evidence type="ECO:0000256" key="1">
    <source>
        <dbReference type="ARBA" id="ARBA00006481"/>
    </source>
</evidence>
<feature type="compositionally biased region" description="Low complexity" evidence="3">
    <location>
        <begin position="1421"/>
        <end position="1436"/>
    </location>
</feature>
<feature type="compositionally biased region" description="Basic and acidic residues" evidence="3">
    <location>
        <begin position="396"/>
        <end position="407"/>
    </location>
</feature>
<accession>A0A7J6C115</accession>
<feature type="compositionally biased region" description="Basic and acidic residues" evidence="3">
    <location>
        <begin position="1593"/>
        <end position="1603"/>
    </location>
</feature>
<dbReference type="GO" id="GO:0045944">
    <property type="term" value="P:positive regulation of transcription by RNA polymerase II"/>
    <property type="evidence" value="ECO:0007669"/>
    <property type="project" value="TreeGrafter"/>
</dbReference>
<feature type="compositionally biased region" description="Basic and acidic residues" evidence="3">
    <location>
        <begin position="83"/>
        <end position="106"/>
    </location>
</feature>
<comment type="caution">
    <text evidence="4">The sequence shown here is derived from an EMBL/GenBank/DDBJ whole genome shotgun (WGS) entry which is preliminary data.</text>
</comment>
<dbReference type="GO" id="GO:0003677">
    <property type="term" value="F:DNA binding"/>
    <property type="evidence" value="ECO:0007669"/>
    <property type="project" value="TreeGrafter"/>
</dbReference>
<dbReference type="InterPro" id="IPR029199">
    <property type="entry name" value="THRAP3_BCLAF1"/>
</dbReference>
<feature type="compositionally biased region" description="Basic and acidic residues" evidence="3">
    <location>
        <begin position="1394"/>
        <end position="1404"/>
    </location>
</feature>
<feature type="region of interest" description="Disordered" evidence="3">
    <location>
        <begin position="1"/>
        <end position="106"/>
    </location>
</feature>
<dbReference type="Pfam" id="PF05672">
    <property type="entry name" value="MAP7"/>
    <property type="match status" value="1"/>
</dbReference>
<feature type="compositionally biased region" description="Basic and acidic residues" evidence="3">
    <location>
        <begin position="1533"/>
        <end position="1551"/>
    </location>
</feature>
<comment type="similarity">
    <text evidence="1">Belongs to the BCLAF1/THRAP3 family.</text>
</comment>
<evidence type="ECO:0000256" key="2">
    <source>
        <dbReference type="SAM" id="Coils"/>
    </source>
</evidence>
<feature type="region of interest" description="Disordered" evidence="3">
    <location>
        <begin position="1057"/>
        <end position="1136"/>
    </location>
</feature>